<dbReference type="EMBL" id="SLWB01000025">
    <property type="protein sequence ID" value="TCN61625.1"/>
    <property type="molecule type" value="Genomic_DNA"/>
</dbReference>
<dbReference type="OrthoDB" id="9815231at2"/>
<evidence type="ECO:0000313" key="2">
    <source>
        <dbReference type="EMBL" id="TCN61625.1"/>
    </source>
</evidence>
<dbReference type="PANTHER" id="PTHR46889:SF5">
    <property type="entry name" value="INTEGRASE PROTEIN"/>
    <property type="match status" value="1"/>
</dbReference>
<dbReference type="PANTHER" id="PTHR46889">
    <property type="entry name" value="TRANSPOSASE INSF FOR INSERTION SEQUENCE IS3B-RELATED"/>
    <property type="match status" value="1"/>
</dbReference>
<dbReference type="AlphaFoldDB" id="A0A4R2E339"/>
<dbReference type="InterPro" id="IPR012337">
    <property type="entry name" value="RNaseH-like_sf"/>
</dbReference>
<dbReference type="InterPro" id="IPR050900">
    <property type="entry name" value="Transposase_IS3/IS150/IS904"/>
</dbReference>
<protein>
    <submittedName>
        <fullName evidence="2">Transposase InsO family protein</fullName>
    </submittedName>
</protein>
<feature type="domain" description="Integrase catalytic" evidence="1">
    <location>
        <begin position="117"/>
        <end position="280"/>
    </location>
</feature>
<evidence type="ECO:0000259" key="1">
    <source>
        <dbReference type="PROSITE" id="PS50994"/>
    </source>
</evidence>
<comment type="caution">
    <text evidence="2">The sequence shown here is derived from an EMBL/GenBank/DDBJ whole genome shotgun (WGS) entry which is preliminary data.</text>
</comment>
<accession>A0A4R2E339</accession>
<dbReference type="GO" id="GO:0003676">
    <property type="term" value="F:nucleic acid binding"/>
    <property type="evidence" value="ECO:0007669"/>
    <property type="project" value="InterPro"/>
</dbReference>
<dbReference type="Gene3D" id="3.30.420.10">
    <property type="entry name" value="Ribonuclease H-like superfamily/Ribonuclease H"/>
    <property type="match status" value="1"/>
</dbReference>
<name>A0A4R2E339_9BACT</name>
<dbReference type="NCBIfam" id="NF033516">
    <property type="entry name" value="transpos_IS3"/>
    <property type="match status" value="1"/>
</dbReference>
<dbReference type="InterPro" id="IPR036397">
    <property type="entry name" value="RNaseH_sf"/>
</dbReference>
<organism evidence="2 3">
    <name type="scientific">Acetobacteroides hydrogenigenes</name>
    <dbReference type="NCBI Taxonomy" id="979970"/>
    <lineage>
        <taxon>Bacteria</taxon>
        <taxon>Pseudomonadati</taxon>
        <taxon>Bacteroidota</taxon>
        <taxon>Bacteroidia</taxon>
        <taxon>Bacteroidales</taxon>
        <taxon>Rikenellaceae</taxon>
        <taxon>Acetobacteroides</taxon>
    </lineage>
</organism>
<keyword evidence="3" id="KW-1185">Reference proteome</keyword>
<proteinExistence type="predicted"/>
<gene>
    <name evidence="2" type="ORF">CLV25_1258</name>
</gene>
<dbReference type="InterPro" id="IPR001584">
    <property type="entry name" value="Integrase_cat-core"/>
</dbReference>
<dbReference type="Proteomes" id="UP000294830">
    <property type="component" value="Unassembled WGS sequence"/>
</dbReference>
<dbReference type="RefSeq" id="WP_131840614.1">
    <property type="nucleotide sequence ID" value="NZ_SLWB01000025.1"/>
</dbReference>
<sequence length="304" mass="34712">MADAAPTASIGELCGLFGVTRQAYYQRQRQVYREAAHQELLLALVAEIRADQPRIGGRKLLELVNPQLEPALQVGRDAFFDLLRREKLLVRRLRSHTCTTDSSHWLHKYPNLIRELEVARPHHLWVSDITYVRTGEGFAYLFLVTDAYSRKIVGWQLADSLEAVHALAALNMAIAQLPASVKEIIHHSDRGVQYCCKRYVKRLTRSGIRISMTENGDPYENAIAERVNGILKTEWLYSMSLPTLVAAKKAVARIVGVYNTKRPHLSLGMLTPEAAHQQAGLLERRWKSYYRKEKQEQKVDQTLQ</sequence>
<reference evidence="2 3" key="1">
    <citation type="submission" date="2019-03" db="EMBL/GenBank/DDBJ databases">
        <title>Genomic Encyclopedia of Archaeal and Bacterial Type Strains, Phase II (KMG-II): from individual species to whole genera.</title>
        <authorList>
            <person name="Goeker M."/>
        </authorList>
    </citation>
    <scope>NUCLEOTIDE SEQUENCE [LARGE SCALE GENOMIC DNA]</scope>
    <source>
        <strain evidence="2 3">RL-C</strain>
    </source>
</reference>
<dbReference type="Pfam" id="PF00665">
    <property type="entry name" value="rve"/>
    <property type="match status" value="1"/>
</dbReference>
<dbReference type="InterPro" id="IPR048020">
    <property type="entry name" value="Transpos_IS3"/>
</dbReference>
<dbReference type="GO" id="GO:0015074">
    <property type="term" value="P:DNA integration"/>
    <property type="evidence" value="ECO:0007669"/>
    <property type="project" value="InterPro"/>
</dbReference>
<evidence type="ECO:0000313" key="3">
    <source>
        <dbReference type="Proteomes" id="UP000294830"/>
    </source>
</evidence>
<dbReference type="SUPFAM" id="SSF53098">
    <property type="entry name" value="Ribonuclease H-like"/>
    <property type="match status" value="1"/>
</dbReference>
<dbReference type="PROSITE" id="PS50994">
    <property type="entry name" value="INTEGRASE"/>
    <property type="match status" value="1"/>
</dbReference>